<evidence type="ECO:0000313" key="2">
    <source>
        <dbReference type="Proteomes" id="UP000320762"/>
    </source>
</evidence>
<dbReference type="AlphaFoldDB" id="A0A550CRB4"/>
<proteinExistence type="predicted"/>
<keyword evidence="2" id="KW-1185">Reference proteome</keyword>
<organism evidence="1 2">
    <name type="scientific">Schizophyllum amplum</name>
    <dbReference type="NCBI Taxonomy" id="97359"/>
    <lineage>
        <taxon>Eukaryota</taxon>
        <taxon>Fungi</taxon>
        <taxon>Dikarya</taxon>
        <taxon>Basidiomycota</taxon>
        <taxon>Agaricomycotina</taxon>
        <taxon>Agaricomycetes</taxon>
        <taxon>Agaricomycetidae</taxon>
        <taxon>Agaricales</taxon>
        <taxon>Schizophyllaceae</taxon>
        <taxon>Schizophyllum</taxon>
    </lineage>
</organism>
<reference evidence="1 2" key="1">
    <citation type="journal article" date="2019" name="New Phytol.">
        <title>Comparative genomics reveals unique wood-decay strategies and fruiting body development in the Schizophyllaceae.</title>
        <authorList>
            <person name="Almasi E."/>
            <person name="Sahu N."/>
            <person name="Krizsan K."/>
            <person name="Balint B."/>
            <person name="Kovacs G.M."/>
            <person name="Kiss B."/>
            <person name="Cseklye J."/>
            <person name="Drula E."/>
            <person name="Henrissat B."/>
            <person name="Nagy I."/>
            <person name="Chovatia M."/>
            <person name="Adam C."/>
            <person name="LaButti K."/>
            <person name="Lipzen A."/>
            <person name="Riley R."/>
            <person name="Grigoriev I.V."/>
            <person name="Nagy L.G."/>
        </authorList>
    </citation>
    <scope>NUCLEOTIDE SEQUENCE [LARGE SCALE GENOMIC DNA]</scope>
    <source>
        <strain evidence="1 2">NL-1724</strain>
    </source>
</reference>
<evidence type="ECO:0000313" key="1">
    <source>
        <dbReference type="EMBL" id="TRM67342.1"/>
    </source>
</evidence>
<accession>A0A550CRB4</accession>
<feature type="non-terminal residue" evidence="1">
    <location>
        <position position="169"/>
    </location>
</feature>
<comment type="caution">
    <text evidence="1">The sequence shown here is derived from an EMBL/GenBank/DDBJ whole genome shotgun (WGS) entry which is preliminary data.</text>
</comment>
<name>A0A550CRB4_9AGAR</name>
<dbReference type="EMBL" id="VDMD01000002">
    <property type="protein sequence ID" value="TRM67342.1"/>
    <property type="molecule type" value="Genomic_DNA"/>
</dbReference>
<sequence length="169" mass="18524">MTICESRTLPPSWIRWNSQNIPADALNALFYPPERDRALAKYGDGSSQCSYGIISLQNSGLGCLSVELDVFTVVNWTTLGVLYLSAQTSASAIAQRATILLCGVVLRPLVTCALRIGQPIFVSHTTSDIRETLCTKSWTSPPSVHRTEVRLCGRSRADRRPPHARATAH</sequence>
<gene>
    <name evidence="1" type="ORF">BD626DRAFT_478423</name>
</gene>
<dbReference type="Proteomes" id="UP000320762">
    <property type="component" value="Unassembled WGS sequence"/>
</dbReference>
<protein>
    <submittedName>
        <fullName evidence="1">Uncharacterized protein</fullName>
    </submittedName>
</protein>